<dbReference type="InterPro" id="IPR026646">
    <property type="entry name" value="GPRIN2-like/GPRIN3"/>
</dbReference>
<evidence type="ECO:0000259" key="3">
    <source>
        <dbReference type="Pfam" id="PF15235"/>
    </source>
</evidence>
<evidence type="ECO:0000256" key="1">
    <source>
        <dbReference type="ARBA" id="ARBA00002358"/>
    </source>
</evidence>
<organism evidence="4 5">
    <name type="scientific">Alligator mississippiensis</name>
    <name type="common">American alligator</name>
    <dbReference type="NCBI Taxonomy" id="8496"/>
    <lineage>
        <taxon>Eukaryota</taxon>
        <taxon>Metazoa</taxon>
        <taxon>Chordata</taxon>
        <taxon>Craniata</taxon>
        <taxon>Vertebrata</taxon>
        <taxon>Euteleostomi</taxon>
        <taxon>Archelosauria</taxon>
        <taxon>Archosauria</taxon>
        <taxon>Crocodylia</taxon>
        <taxon>Alligatoridae</taxon>
        <taxon>Alligatorinae</taxon>
        <taxon>Alligator</taxon>
    </lineage>
</organism>
<gene>
    <name evidence="4" type="primary">GPRIN1</name>
    <name evidence="4" type="ORF">Y1Q_0020459</name>
</gene>
<feature type="compositionally biased region" description="Polar residues" evidence="2">
    <location>
        <begin position="74"/>
        <end position="84"/>
    </location>
</feature>
<dbReference type="PANTHER" id="PTHR15718:SF7">
    <property type="entry name" value="G PROTEIN-REGULATED INDUCER OF NEURITE OUTGROWTH 1"/>
    <property type="match status" value="1"/>
</dbReference>
<accession>A0A151P5P3</accession>
<sequence length="234" mass="24869">MGQARWASPRRLQQDAGTQDTATQVDSRASLVSVAVSPINPPGSASAFPFQTRGHLVSVAVSPINPLDGASAFPFQSQGTGSTVAPSSPAPAKKDAEMQVSMSVETRSVATGPMTPVSKSPQASYPEVRVKGAAEEAPEPIREVSWDEKGMTWEVYGAAMEVEVLGMAIQKHLEKQIEEHGRQMVLTPQSTRASSIKGAPRGKAKAKRPPSVFRALLQNVRRPRCCSRAGPAAE</sequence>
<feature type="region of interest" description="Disordered" evidence="2">
    <location>
        <begin position="187"/>
        <end position="211"/>
    </location>
</feature>
<dbReference type="PANTHER" id="PTHR15718">
    <property type="entry name" value="G PROTEIN-REGULATED INDUCER OF NEURITE OUTGROWTH C-TERMINAL DOMAIN-CONTAINING PROTEIN"/>
    <property type="match status" value="1"/>
</dbReference>
<feature type="domain" description="G protein-regulated inducer of neurite outgrowth C-terminal" evidence="3">
    <location>
        <begin position="120"/>
        <end position="231"/>
    </location>
</feature>
<feature type="region of interest" description="Disordered" evidence="2">
    <location>
        <begin position="72"/>
        <end position="93"/>
    </location>
</feature>
<feature type="compositionally biased region" description="Low complexity" evidence="2">
    <location>
        <begin position="14"/>
        <end position="24"/>
    </location>
</feature>
<reference evidence="4 5" key="1">
    <citation type="journal article" date="2012" name="Genome Biol.">
        <title>Sequencing three crocodilian genomes to illuminate the evolution of archosaurs and amniotes.</title>
        <authorList>
            <person name="St John J.A."/>
            <person name="Braun E.L."/>
            <person name="Isberg S.R."/>
            <person name="Miles L.G."/>
            <person name="Chong A.Y."/>
            <person name="Gongora J."/>
            <person name="Dalzell P."/>
            <person name="Moran C."/>
            <person name="Bed'hom B."/>
            <person name="Abzhanov A."/>
            <person name="Burgess S.C."/>
            <person name="Cooksey A.M."/>
            <person name="Castoe T.A."/>
            <person name="Crawford N.G."/>
            <person name="Densmore L.D."/>
            <person name="Drew J.C."/>
            <person name="Edwards S.V."/>
            <person name="Faircloth B.C."/>
            <person name="Fujita M.K."/>
            <person name="Greenwold M.J."/>
            <person name="Hoffmann F.G."/>
            <person name="Howard J.M."/>
            <person name="Iguchi T."/>
            <person name="Janes D.E."/>
            <person name="Khan S.Y."/>
            <person name="Kohno S."/>
            <person name="de Koning A.J."/>
            <person name="Lance S.L."/>
            <person name="McCarthy F.M."/>
            <person name="McCormack J.E."/>
            <person name="Merchant M.E."/>
            <person name="Peterson D.G."/>
            <person name="Pollock D.D."/>
            <person name="Pourmand N."/>
            <person name="Raney B.J."/>
            <person name="Roessler K.A."/>
            <person name="Sanford J.R."/>
            <person name="Sawyer R.H."/>
            <person name="Schmidt C.J."/>
            <person name="Triplett E.W."/>
            <person name="Tuberville T.D."/>
            <person name="Venegas-Anaya M."/>
            <person name="Howard J.T."/>
            <person name="Jarvis E.D."/>
            <person name="Guillette L.J.Jr."/>
            <person name="Glenn T.C."/>
            <person name="Green R.E."/>
            <person name="Ray D.A."/>
        </authorList>
    </citation>
    <scope>NUCLEOTIDE SEQUENCE [LARGE SCALE GENOMIC DNA]</scope>
    <source>
        <strain evidence="4">KSC_2009_1</strain>
    </source>
</reference>
<evidence type="ECO:0000256" key="2">
    <source>
        <dbReference type="SAM" id="MobiDB-lite"/>
    </source>
</evidence>
<dbReference type="EMBL" id="AKHW03000977">
    <property type="protein sequence ID" value="KYO44045.1"/>
    <property type="molecule type" value="Genomic_DNA"/>
</dbReference>
<comment type="function">
    <text evidence="1">May be involved in neurite outgrowth.</text>
</comment>
<dbReference type="GO" id="GO:0005886">
    <property type="term" value="C:plasma membrane"/>
    <property type="evidence" value="ECO:0007669"/>
    <property type="project" value="TreeGrafter"/>
</dbReference>
<dbReference type="InterPro" id="IPR032745">
    <property type="entry name" value="GRIN_C"/>
</dbReference>
<protein>
    <submittedName>
        <fullName evidence="4">G protein-regulated inducer of neurite outgrowth 1</fullName>
    </submittedName>
</protein>
<dbReference type="eggNOG" id="ENOG502S6S7">
    <property type="taxonomic scope" value="Eukaryota"/>
</dbReference>
<dbReference type="AlphaFoldDB" id="A0A151P5P3"/>
<dbReference type="STRING" id="8496.A0A151P5P3"/>
<dbReference type="Pfam" id="PF15235">
    <property type="entry name" value="GRIN_C"/>
    <property type="match status" value="1"/>
</dbReference>
<name>A0A151P5P3_ALLMI</name>
<proteinExistence type="predicted"/>
<evidence type="ECO:0000313" key="4">
    <source>
        <dbReference type="EMBL" id="KYO44045.1"/>
    </source>
</evidence>
<feature type="region of interest" description="Disordered" evidence="2">
    <location>
        <begin position="1"/>
        <end position="25"/>
    </location>
</feature>
<comment type="caution">
    <text evidence="4">The sequence shown here is derived from an EMBL/GenBank/DDBJ whole genome shotgun (WGS) entry which is preliminary data.</text>
</comment>
<dbReference type="Proteomes" id="UP000050525">
    <property type="component" value="Unassembled WGS sequence"/>
</dbReference>
<evidence type="ECO:0000313" key="5">
    <source>
        <dbReference type="Proteomes" id="UP000050525"/>
    </source>
</evidence>
<keyword evidence="5" id="KW-1185">Reference proteome</keyword>
<dbReference type="GO" id="GO:0031175">
    <property type="term" value="P:neuron projection development"/>
    <property type="evidence" value="ECO:0007669"/>
    <property type="project" value="TreeGrafter"/>
</dbReference>